<comment type="caution">
    <text evidence="1">The sequence shown here is derived from an EMBL/GenBank/DDBJ whole genome shotgun (WGS) entry which is preliminary data.</text>
</comment>
<gene>
    <name evidence="1" type="ORF">TrLO_g3705</name>
</gene>
<evidence type="ECO:0000313" key="2">
    <source>
        <dbReference type="Proteomes" id="UP001165122"/>
    </source>
</evidence>
<keyword evidence="2" id="KW-1185">Reference proteome</keyword>
<organism evidence="1 2">
    <name type="scientific">Triparma laevis f. longispina</name>
    <dbReference type="NCBI Taxonomy" id="1714387"/>
    <lineage>
        <taxon>Eukaryota</taxon>
        <taxon>Sar</taxon>
        <taxon>Stramenopiles</taxon>
        <taxon>Ochrophyta</taxon>
        <taxon>Bolidophyceae</taxon>
        <taxon>Parmales</taxon>
        <taxon>Triparmaceae</taxon>
        <taxon>Triparma</taxon>
    </lineage>
</organism>
<name>A0A9W7FJ19_9STRA</name>
<sequence>MLKNSFGKGEKIESIEFKQTPGYYMRTSLSGHFPSEHPLAYAPNLSKLKIDPAVKRMLKENKKHVPRLSAKEFNENFFCEGRADACEAGGDLVVATVGGAI</sequence>
<evidence type="ECO:0000313" key="1">
    <source>
        <dbReference type="EMBL" id="GMI12926.1"/>
    </source>
</evidence>
<accession>A0A9W7FJ19</accession>
<dbReference type="EMBL" id="BRXW01000182">
    <property type="protein sequence ID" value="GMI12926.1"/>
    <property type="molecule type" value="Genomic_DNA"/>
</dbReference>
<proteinExistence type="predicted"/>
<protein>
    <submittedName>
        <fullName evidence="1">Uncharacterized protein</fullName>
    </submittedName>
</protein>
<reference evidence="2" key="1">
    <citation type="journal article" date="2023" name="Commun. Biol.">
        <title>Genome analysis of Parmales, the sister group of diatoms, reveals the evolutionary specialization of diatoms from phago-mixotrophs to photoautotrophs.</title>
        <authorList>
            <person name="Ban H."/>
            <person name="Sato S."/>
            <person name="Yoshikawa S."/>
            <person name="Yamada K."/>
            <person name="Nakamura Y."/>
            <person name="Ichinomiya M."/>
            <person name="Sato N."/>
            <person name="Blanc-Mathieu R."/>
            <person name="Endo H."/>
            <person name="Kuwata A."/>
            <person name="Ogata H."/>
        </authorList>
    </citation>
    <scope>NUCLEOTIDE SEQUENCE [LARGE SCALE GENOMIC DNA]</scope>
    <source>
        <strain evidence="2">NIES 3700</strain>
    </source>
</reference>
<dbReference type="Proteomes" id="UP001165122">
    <property type="component" value="Unassembled WGS sequence"/>
</dbReference>
<dbReference type="AlphaFoldDB" id="A0A9W7FJ19"/>